<keyword evidence="3 6" id="KW-0812">Transmembrane</keyword>
<feature type="transmembrane region" description="Helical" evidence="6">
    <location>
        <begin position="632"/>
        <end position="653"/>
    </location>
</feature>
<dbReference type="InterPro" id="IPR052536">
    <property type="entry name" value="ABC-4_Integral_Memb_Prot"/>
</dbReference>
<evidence type="ECO:0000259" key="7">
    <source>
        <dbReference type="Pfam" id="PF02687"/>
    </source>
</evidence>
<feature type="domain" description="ABC3 transporter permease C-terminal" evidence="7">
    <location>
        <begin position="60"/>
        <end position="169"/>
    </location>
</feature>
<gene>
    <name evidence="8" type="ORF">R28058_06331</name>
</gene>
<dbReference type="PANTHER" id="PTHR46795:SF3">
    <property type="entry name" value="ABC TRANSPORTER PERMEASE"/>
    <property type="match status" value="1"/>
</dbReference>
<feature type="transmembrane region" description="Helical" evidence="6">
    <location>
        <begin position="284"/>
        <end position="303"/>
    </location>
</feature>
<comment type="subcellular location">
    <subcellularLocation>
        <location evidence="1">Cell membrane</location>
        <topology evidence="1">Multi-pass membrane protein</topology>
    </subcellularLocation>
</comment>
<organism evidence="8 9">
    <name type="scientific">Paraclostridium sordellii</name>
    <name type="common">Clostridium sordellii</name>
    <dbReference type="NCBI Taxonomy" id="1505"/>
    <lineage>
        <taxon>Bacteria</taxon>
        <taxon>Bacillati</taxon>
        <taxon>Bacillota</taxon>
        <taxon>Clostridia</taxon>
        <taxon>Peptostreptococcales</taxon>
        <taxon>Peptostreptococcaceae</taxon>
        <taxon>Paraclostridium</taxon>
    </lineage>
</organism>
<dbReference type="OrthoDB" id="1838031at2"/>
<dbReference type="GO" id="GO:0005886">
    <property type="term" value="C:plasma membrane"/>
    <property type="evidence" value="ECO:0007669"/>
    <property type="project" value="UniProtKB-SubCell"/>
</dbReference>
<keyword evidence="2" id="KW-1003">Cell membrane</keyword>
<dbReference type="Proteomes" id="UP000049127">
    <property type="component" value="Unassembled WGS sequence"/>
</dbReference>
<feature type="transmembrane region" description="Helical" evidence="6">
    <location>
        <begin position="197"/>
        <end position="217"/>
    </location>
</feature>
<dbReference type="AlphaFoldDB" id="A0A0C7R247"/>
<evidence type="ECO:0000313" key="8">
    <source>
        <dbReference type="EMBL" id="CEQ02900.1"/>
    </source>
</evidence>
<evidence type="ECO:0000256" key="3">
    <source>
        <dbReference type="ARBA" id="ARBA00022692"/>
    </source>
</evidence>
<proteinExistence type="predicted"/>
<feature type="transmembrane region" description="Helical" evidence="6">
    <location>
        <begin position="665"/>
        <end position="686"/>
    </location>
</feature>
<keyword evidence="4 6" id="KW-1133">Transmembrane helix</keyword>
<name>A0A0C7R247_PARSO</name>
<dbReference type="Pfam" id="PF02687">
    <property type="entry name" value="FtsX"/>
    <property type="match status" value="1"/>
</dbReference>
<evidence type="ECO:0000256" key="2">
    <source>
        <dbReference type="ARBA" id="ARBA00022475"/>
    </source>
</evidence>
<accession>A0A0C7R247</accession>
<evidence type="ECO:0000256" key="1">
    <source>
        <dbReference type="ARBA" id="ARBA00004651"/>
    </source>
</evidence>
<evidence type="ECO:0000313" key="9">
    <source>
        <dbReference type="Proteomes" id="UP000049127"/>
    </source>
</evidence>
<keyword evidence="5 6" id="KW-0472">Membrane</keyword>
<feature type="transmembrane region" description="Helical" evidence="6">
    <location>
        <begin position="571"/>
        <end position="595"/>
    </location>
</feature>
<evidence type="ECO:0000256" key="5">
    <source>
        <dbReference type="ARBA" id="ARBA00023136"/>
    </source>
</evidence>
<dbReference type="PANTHER" id="PTHR46795">
    <property type="entry name" value="ABC TRANSPORTER PERMEASE-RELATED-RELATED"/>
    <property type="match status" value="1"/>
</dbReference>
<feature type="transmembrane region" description="Helical" evidence="6">
    <location>
        <begin position="60"/>
        <end position="83"/>
    </location>
</feature>
<dbReference type="RefSeq" id="WP_055341449.1">
    <property type="nucleotide sequence ID" value="NZ_CEKZ01000003.1"/>
</dbReference>
<sequence length="699" mass="80463">MTMNSVISKLRKNSIKNYYMLAFCITLSVLLVTSYALMLFSPTVMNILPSGGDSRKQGYMIFSIAIIGCSVFTTYASSLFFKYKSHEFGVLMALGERKSKLKKVLLNELLFIIPICLVVGLVLSIPVSYIIWKVFQIFIIDTKEMAYQFGATGLIFGIGFCIFVTICIFINGAKFIKRSNIMDVIYEQRKSEVVKDIKPWTGIVGWILVISGLFLGYGIPPIVMELTEYNMPTIWNVVYLLSFVGLYMVLTHAIIYSKKGKNPKKYYKNIISTNMMRFSGKQTVRNMCVITFLIAGGLFASFYGPTMIANLLVDIKTNPIDYAFYYKGSENQINKEEIYSLAKDNNVDITDYYEVDSISLITNGYYRDYDENNMLINEYVKKMQYDEFFKESDFNKVSGQNIDVNKGEYYKVIANGESEMIWSKFNDLDTITHPVTEKSEKIKFKGTVSFRPFVKENQGKYVISDEDYERLSKGLPKEQYDKFVLFNVINPSETYKFAKALKEEIINRSSKDAAVSISFDEYEKMLAQKKGEDYSYDFKLELSPDDNQLFDEWKYYPMFKPLDQQDLLKNMAVFIMLFTYIAIICLASTAIITYTRAITIGLDNKQLFSDIKKLGANKKYIEKNINKQLTKIFIYPTVIGSIFTYMIYITMFFGNSRGNISQGEFLGLVVGLVIILLVILYMFIIYKFSLKKVKKIAKI</sequence>
<feature type="transmembrane region" description="Helical" evidence="6">
    <location>
        <begin position="104"/>
        <end position="132"/>
    </location>
</feature>
<evidence type="ECO:0000256" key="4">
    <source>
        <dbReference type="ARBA" id="ARBA00022989"/>
    </source>
</evidence>
<dbReference type="InterPro" id="IPR003838">
    <property type="entry name" value="ABC3_permease_C"/>
</dbReference>
<reference evidence="8 9" key="1">
    <citation type="submission" date="2015-01" db="EMBL/GenBank/DDBJ databases">
        <authorList>
            <person name="Aslett A.Martin."/>
            <person name="De Silva Nishadi"/>
        </authorList>
    </citation>
    <scope>NUCLEOTIDE SEQUENCE [LARGE SCALE GENOMIC DNA]</scope>
    <source>
        <strain evidence="8 9">R28058</strain>
    </source>
</reference>
<protein>
    <submittedName>
        <fullName evidence="8">ABC transporter permease</fullName>
    </submittedName>
</protein>
<dbReference type="EMBL" id="CEKZ01000003">
    <property type="protein sequence ID" value="CEQ02900.1"/>
    <property type="molecule type" value="Genomic_DNA"/>
</dbReference>
<feature type="transmembrane region" description="Helical" evidence="6">
    <location>
        <begin position="237"/>
        <end position="256"/>
    </location>
</feature>
<evidence type="ECO:0000256" key="6">
    <source>
        <dbReference type="SAM" id="Phobius"/>
    </source>
</evidence>
<feature type="transmembrane region" description="Helical" evidence="6">
    <location>
        <begin position="152"/>
        <end position="176"/>
    </location>
</feature>